<name>I0CEF4_9ACTN</name>
<feature type="compositionally biased region" description="Polar residues" evidence="1">
    <location>
        <begin position="45"/>
        <end position="60"/>
    </location>
</feature>
<evidence type="ECO:0000313" key="2">
    <source>
        <dbReference type="EMBL" id="AFH75167.1"/>
    </source>
</evidence>
<evidence type="ECO:0000256" key="1">
    <source>
        <dbReference type="SAM" id="MobiDB-lite"/>
    </source>
</evidence>
<dbReference type="EMBL" id="JQ340175">
    <property type="protein sequence ID" value="AFH75167.1"/>
    <property type="molecule type" value="Genomic_DNA"/>
</dbReference>
<sequence length="99" mass="10691">MSASAGPPPKRRKAQVRSHLDLSGAPKDPANQRPTCANRRLIRVNQRNRITGNTATTTPDVNECLRQSRSTSTTPSTARQLVAIGIRRPGNGPLIIKAV</sequence>
<accession>I0CEF4</accession>
<geneLocation type="plasmid" evidence="2">
    <name>pCQ4</name>
</geneLocation>
<dbReference type="AlphaFoldDB" id="I0CEF4"/>
<feature type="compositionally biased region" description="Low complexity" evidence="1">
    <location>
        <begin position="68"/>
        <end position="77"/>
    </location>
</feature>
<keyword evidence="2" id="KW-0614">Plasmid</keyword>
<organism evidence="2">
    <name type="scientific">Streptomyces sp. W75</name>
    <dbReference type="NCBI Taxonomy" id="1170711"/>
    <lineage>
        <taxon>Bacteria</taxon>
        <taxon>Bacillati</taxon>
        <taxon>Actinomycetota</taxon>
        <taxon>Actinomycetes</taxon>
        <taxon>Kitasatosporales</taxon>
        <taxon>Streptomycetaceae</taxon>
        <taxon>Streptomyces</taxon>
    </lineage>
</organism>
<proteinExistence type="predicted"/>
<protein>
    <submittedName>
        <fullName evidence="2">Uncharacterized protein</fullName>
    </submittedName>
</protein>
<feature type="region of interest" description="Disordered" evidence="1">
    <location>
        <begin position="1"/>
        <end position="79"/>
    </location>
</feature>
<reference evidence="2" key="1">
    <citation type="submission" date="2011-12" db="EMBL/GenBank/DDBJ databases">
        <title>Complete nucleotide sequence of Streptomyces circular plasmid pCQ4.</title>
        <authorList>
            <person name="Cheng Q."/>
            <person name="Tian X."/>
            <person name="Qin Z."/>
        </authorList>
    </citation>
    <scope>NUCLEOTIDE SEQUENCE</scope>
    <source>
        <strain evidence="2">W75</strain>
        <plasmid evidence="2">pCQ4</plasmid>
    </source>
</reference>
<gene>
    <name evidence="2" type="ORF">pCQ4.42</name>
</gene>